<proteinExistence type="predicted"/>
<keyword evidence="2" id="KW-1185">Reference proteome</keyword>
<evidence type="ECO:0000313" key="1">
    <source>
        <dbReference type="EMBL" id="MEQ2510841.1"/>
    </source>
</evidence>
<reference evidence="1 2" key="1">
    <citation type="submission" date="2024-03" db="EMBL/GenBank/DDBJ databases">
        <title>Human intestinal bacterial collection.</title>
        <authorList>
            <person name="Pauvert C."/>
            <person name="Hitch T.C.A."/>
            <person name="Clavel T."/>
        </authorList>
    </citation>
    <scope>NUCLEOTIDE SEQUENCE [LARGE SCALE GENOMIC DNA]</scope>
    <source>
        <strain evidence="1 2">CLA-AA-H192</strain>
    </source>
</reference>
<dbReference type="EMBL" id="JBBMFF010000192">
    <property type="protein sequence ID" value="MEQ2510841.1"/>
    <property type="molecule type" value="Genomic_DNA"/>
</dbReference>
<dbReference type="RefSeq" id="WP_349135525.1">
    <property type="nucleotide sequence ID" value="NZ_JBBMFF010000192.1"/>
</dbReference>
<name>A0ABV1G631_9FIRM</name>
<gene>
    <name evidence="1" type="ORF">WMO66_06210</name>
</gene>
<organism evidence="1 2">
    <name type="scientific">Faecousia intestinalis</name>
    <dbReference type="NCBI Taxonomy" id="3133167"/>
    <lineage>
        <taxon>Bacteria</taxon>
        <taxon>Bacillati</taxon>
        <taxon>Bacillota</taxon>
        <taxon>Clostridia</taxon>
        <taxon>Eubacteriales</taxon>
        <taxon>Oscillospiraceae</taxon>
        <taxon>Faecousia</taxon>
    </lineage>
</organism>
<evidence type="ECO:0000313" key="2">
    <source>
        <dbReference type="Proteomes" id="UP001491552"/>
    </source>
</evidence>
<dbReference type="Proteomes" id="UP001491552">
    <property type="component" value="Unassembled WGS sequence"/>
</dbReference>
<accession>A0ABV1G631</accession>
<sequence length="89" mass="9918">MYLSIGGDMAVRDRTLIGIFDLDNTTCSRDTRAFLTAAEQGGQVVDVSGALPKSFLLTEEFGMDRVYLTQFNAGILEKRMEQKENTIHV</sequence>
<protein>
    <submittedName>
        <fullName evidence="1">DUF370 domain-containing protein</fullName>
    </submittedName>
</protein>
<comment type="caution">
    <text evidence="1">The sequence shown here is derived from an EMBL/GenBank/DDBJ whole genome shotgun (WGS) entry which is preliminary data.</text>
</comment>